<name>B2JTW9_PARP8</name>
<dbReference type="EMBL" id="CP001045">
    <property type="protein sequence ID" value="ACC76022.1"/>
    <property type="molecule type" value="Genomic_DNA"/>
</dbReference>
<evidence type="ECO:0000313" key="2">
    <source>
        <dbReference type="Proteomes" id="UP000001192"/>
    </source>
</evidence>
<protein>
    <submittedName>
        <fullName evidence="1">Uncharacterized protein</fullName>
    </submittedName>
</protein>
<geneLocation type="plasmid" evidence="1 2">
    <name>pBPHY01</name>
</geneLocation>
<evidence type="ECO:0000313" key="1">
    <source>
        <dbReference type="EMBL" id="ACC76022.1"/>
    </source>
</evidence>
<keyword evidence="2" id="KW-1185">Reference proteome</keyword>
<dbReference type="AlphaFoldDB" id="B2JTW9"/>
<sequence length="207" mass="22888">MYVIVAAASPERTCVVYDRTPTGPVTRGFLSLFDADLAACWMSRTGGRFYGQRASLIDPSLFRTPEGAGFALNLHVGWAAGDHQVTLGIGGEPVSVCRPLRMHNRATAFEVDNSTMYLMSTVYEGAGLFAWRETLCDLENWEHGQLARAHARVRRPLFEGGRCTLHERGAFDHGGGYRDAWDQLALFEPEAGQWHFVPRDVLKGGVS</sequence>
<keyword evidence="1" id="KW-0614">Plasmid</keyword>
<dbReference type="KEGG" id="bph:Bphy_7016"/>
<gene>
    <name evidence="1" type="ordered locus">Bphy_7016</name>
</gene>
<dbReference type="HOGENOM" id="CLU_111568_0_0_4"/>
<accession>B2JTW9</accession>
<organism evidence="1 2">
    <name type="scientific">Paraburkholderia phymatum (strain DSM 17167 / CIP 108236 / LMG 21445 / STM815)</name>
    <name type="common">Burkholderia phymatum</name>
    <dbReference type="NCBI Taxonomy" id="391038"/>
    <lineage>
        <taxon>Bacteria</taxon>
        <taxon>Pseudomonadati</taxon>
        <taxon>Pseudomonadota</taxon>
        <taxon>Betaproteobacteria</taxon>
        <taxon>Burkholderiales</taxon>
        <taxon>Burkholderiaceae</taxon>
        <taxon>Paraburkholderia</taxon>
    </lineage>
</organism>
<reference evidence="2" key="1">
    <citation type="journal article" date="2014" name="Stand. Genomic Sci.">
        <title>Complete genome sequence of Burkholderia phymatum STM815(T), a broad host range and efficient nitrogen-fixing symbiont of Mimosa species.</title>
        <authorList>
            <person name="Moulin L."/>
            <person name="Klonowska A."/>
            <person name="Caroline B."/>
            <person name="Booth K."/>
            <person name="Vriezen J.A."/>
            <person name="Melkonian R."/>
            <person name="James E.K."/>
            <person name="Young J.P."/>
            <person name="Bena G."/>
            <person name="Hauser L."/>
            <person name="Land M."/>
            <person name="Kyrpides N."/>
            <person name="Bruce D."/>
            <person name="Chain P."/>
            <person name="Copeland A."/>
            <person name="Pitluck S."/>
            <person name="Woyke T."/>
            <person name="Lizotte-Waniewski M."/>
            <person name="Bristow J."/>
            <person name="Riley M."/>
        </authorList>
    </citation>
    <scope>NUCLEOTIDE SEQUENCE [LARGE SCALE GENOMIC DNA]</scope>
    <source>
        <strain evidence="2">DSM 17167 / CIP 108236 / LMG 21445 / STM815</strain>
        <plasmid evidence="2">Plasmid pBPHY01</plasmid>
    </source>
</reference>
<dbReference type="OrthoDB" id="8994871at2"/>
<proteinExistence type="predicted"/>
<dbReference type="RefSeq" id="WP_012406178.1">
    <property type="nucleotide sequence ID" value="NC_010625.1"/>
</dbReference>
<dbReference type="Proteomes" id="UP000001192">
    <property type="component" value="Plasmid pBPHY01"/>
</dbReference>